<dbReference type="InterPro" id="IPR000719">
    <property type="entry name" value="Prot_kinase_dom"/>
</dbReference>
<dbReference type="InterPro" id="IPR011009">
    <property type="entry name" value="Kinase-like_dom_sf"/>
</dbReference>
<evidence type="ECO:0000256" key="2">
    <source>
        <dbReference type="ARBA" id="ARBA00022741"/>
    </source>
</evidence>
<evidence type="ECO:0000256" key="4">
    <source>
        <dbReference type="ARBA" id="ARBA00022840"/>
    </source>
</evidence>
<organism evidence="7 8">
    <name type="scientific">Roseiconus nitratireducens</name>
    <dbReference type="NCBI Taxonomy" id="2605748"/>
    <lineage>
        <taxon>Bacteria</taxon>
        <taxon>Pseudomonadati</taxon>
        <taxon>Planctomycetota</taxon>
        <taxon>Planctomycetia</taxon>
        <taxon>Pirellulales</taxon>
        <taxon>Pirellulaceae</taxon>
        <taxon>Roseiconus</taxon>
    </lineage>
</organism>
<dbReference type="PROSITE" id="PS00107">
    <property type="entry name" value="PROTEIN_KINASE_ATP"/>
    <property type="match status" value="1"/>
</dbReference>
<dbReference type="Proteomes" id="UP000324479">
    <property type="component" value="Unassembled WGS sequence"/>
</dbReference>
<name>A0A5M6D6G2_9BACT</name>
<evidence type="ECO:0000256" key="1">
    <source>
        <dbReference type="ARBA" id="ARBA00022679"/>
    </source>
</evidence>
<feature type="domain" description="Protein kinase" evidence="6">
    <location>
        <begin position="76"/>
        <end position="355"/>
    </location>
</feature>
<keyword evidence="4 5" id="KW-0067">ATP-binding</keyword>
<evidence type="ECO:0000256" key="3">
    <source>
        <dbReference type="ARBA" id="ARBA00022777"/>
    </source>
</evidence>
<keyword evidence="8" id="KW-1185">Reference proteome</keyword>
<dbReference type="Gene3D" id="3.30.200.20">
    <property type="entry name" value="Phosphorylase Kinase, domain 1"/>
    <property type="match status" value="1"/>
</dbReference>
<dbReference type="RefSeq" id="WP_150077566.1">
    <property type="nucleotide sequence ID" value="NZ_VWOX01000009.1"/>
</dbReference>
<dbReference type="Pfam" id="PF00069">
    <property type="entry name" value="Pkinase"/>
    <property type="match status" value="1"/>
</dbReference>
<dbReference type="InterPro" id="IPR008271">
    <property type="entry name" value="Ser/Thr_kinase_AS"/>
</dbReference>
<dbReference type="PROSITE" id="PS50011">
    <property type="entry name" value="PROTEIN_KINASE_DOM"/>
    <property type="match status" value="1"/>
</dbReference>
<feature type="binding site" evidence="5">
    <location>
        <position position="105"/>
    </location>
    <ligand>
        <name>ATP</name>
        <dbReference type="ChEBI" id="CHEBI:30616"/>
    </ligand>
</feature>
<keyword evidence="3 7" id="KW-0418">Kinase</keyword>
<reference evidence="7 8" key="1">
    <citation type="submission" date="2019-08" db="EMBL/GenBank/DDBJ databases">
        <authorList>
            <person name="Dhanesh K."/>
            <person name="Kumar G."/>
            <person name="Sasikala C."/>
            <person name="Venkata Ramana C."/>
        </authorList>
    </citation>
    <scope>NUCLEOTIDE SEQUENCE [LARGE SCALE GENOMIC DNA]</scope>
    <source>
        <strain evidence="7 8">JC645</strain>
    </source>
</reference>
<keyword evidence="1" id="KW-0808">Transferase</keyword>
<evidence type="ECO:0000259" key="6">
    <source>
        <dbReference type="PROSITE" id="PS50011"/>
    </source>
</evidence>
<evidence type="ECO:0000256" key="5">
    <source>
        <dbReference type="PROSITE-ProRule" id="PRU10141"/>
    </source>
</evidence>
<dbReference type="PROSITE" id="PS00108">
    <property type="entry name" value="PROTEIN_KINASE_ST"/>
    <property type="match status" value="1"/>
</dbReference>
<dbReference type="Gene3D" id="1.10.510.10">
    <property type="entry name" value="Transferase(Phosphotransferase) domain 1"/>
    <property type="match status" value="1"/>
</dbReference>
<dbReference type="PANTHER" id="PTHR43289">
    <property type="entry name" value="MITOGEN-ACTIVATED PROTEIN KINASE KINASE KINASE 20-RELATED"/>
    <property type="match status" value="1"/>
</dbReference>
<keyword evidence="7" id="KW-0723">Serine/threonine-protein kinase</keyword>
<keyword evidence="2 5" id="KW-0547">Nucleotide-binding</keyword>
<dbReference type="InterPro" id="IPR017441">
    <property type="entry name" value="Protein_kinase_ATP_BS"/>
</dbReference>
<dbReference type="AlphaFoldDB" id="A0A5M6D6G2"/>
<evidence type="ECO:0000313" key="8">
    <source>
        <dbReference type="Proteomes" id="UP000324479"/>
    </source>
</evidence>
<protein>
    <submittedName>
        <fullName evidence="7">Serine/threonine protein kinase</fullName>
    </submittedName>
</protein>
<accession>A0A5M6D6G2</accession>
<evidence type="ECO:0000313" key="7">
    <source>
        <dbReference type="EMBL" id="KAA5541832.1"/>
    </source>
</evidence>
<proteinExistence type="predicted"/>
<dbReference type="GO" id="GO:0004674">
    <property type="term" value="F:protein serine/threonine kinase activity"/>
    <property type="evidence" value="ECO:0007669"/>
    <property type="project" value="UniProtKB-KW"/>
</dbReference>
<dbReference type="EMBL" id="VWOX01000009">
    <property type="protein sequence ID" value="KAA5541832.1"/>
    <property type="molecule type" value="Genomic_DNA"/>
</dbReference>
<gene>
    <name evidence="7" type="ORF">FYK55_16630</name>
</gene>
<comment type="caution">
    <text evidence="7">The sequence shown here is derived from an EMBL/GenBank/DDBJ whole genome shotgun (WGS) entry which is preliminary data.</text>
</comment>
<sequence length="609" mass="66849">MNSPLHRFIELLLKSGLVTRAELNRIRSQLDQEQAGDDSETDRYVLDQLAQSGSLTDFQAAAVHEGKSDELILDDYLIIDKIGQGGMGRVFKARHTLMQREVAVKFTLADDASKEADQRFRREVEALSRLVHPNIVSALDAGYRGEHCYLVMEYVEGTTLSSYVRQHGPMTFADALGVIIQAAEGLKYVHRQNIIHRDIKPANLLLTPDRTVKVLDVGLAKFDPHEVDGDDDKTDVDCTHGGTIIGTVDYMAPEQAIDAHSVTPSADVYALGCTLHFLLTGNPPYRGHEKTVLERLVAHREEEIPRLSVAALDVPREFDDIFEKMLSKTPETRYANAGELLSDLNRVQRDYSSMLSGVTTIQMECQNQSRKHSTRLRWLAAISLIAFVAAAGWMLRPDRRPAESLSLMQANAGVTFPEISLISPGELPFDLLGRTDPAIHALTGEGWELSGGTLLVPDSSPAKLLIPVAVQPDYRVTGEVRRLGGSGPLVMFLPIGQTSQCFVLLDSQRAGVSKLGFGFNAVGRLAAVAEHDAMGTETPSRFAVDVCADGLTYYLDDQLIVRWDGDPERLQMAGGWSATPQPAFVIGANHGASFLVSKLRIESLPASER</sequence>
<dbReference type="CDD" id="cd14014">
    <property type="entry name" value="STKc_PknB_like"/>
    <property type="match status" value="1"/>
</dbReference>
<dbReference type="PANTHER" id="PTHR43289:SF6">
    <property type="entry name" value="SERINE_THREONINE-PROTEIN KINASE NEKL-3"/>
    <property type="match status" value="1"/>
</dbReference>
<dbReference type="GO" id="GO:0005524">
    <property type="term" value="F:ATP binding"/>
    <property type="evidence" value="ECO:0007669"/>
    <property type="project" value="UniProtKB-UniRule"/>
</dbReference>
<dbReference type="SMART" id="SM00220">
    <property type="entry name" value="S_TKc"/>
    <property type="match status" value="1"/>
</dbReference>
<dbReference type="SUPFAM" id="SSF56112">
    <property type="entry name" value="Protein kinase-like (PK-like)"/>
    <property type="match status" value="1"/>
</dbReference>